<dbReference type="EMBL" id="VSRR010002932">
    <property type="protein sequence ID" value="MPC33878.1"/>
    <property type="molecule type" value="Genomic_DNA"/>
</dbReference>
<name>A0A5B7EKL7_PORTR</name>
<gene>
    <name evidence="1" type="ORF">E2C01_027245</name>
</gene>
<protein>
    <submittedName>
        <fullName evidence="1">Uncharacterized protein</fullName>
    </submittedName>
</protein>
<proteinExistence type="predicted"/>
<dbReference type="Proteomes" id="UP000324222">
    <property type="component" value="Unassembled WGS sequence"/>
</dbReference>
<evidence type="ECO:0000313" key="1">
    <source>
        <dbReference type="EMBL" id="MPC33878.1"/>
    </source>
</evidence>
<accession>A0A5B7EKL7</accession>
<evidence type="ECO:0000313" key="2">
    <source>
        <dbReference type="Proteomes" id="UP000324222"/>
    </source>
</evidence>
<keyword evidence="2" id="KW-1185">Reference proteome</keyword>
<sequence>MRSMLSKSCPDSSCVWQCIGHPRMRNSGQSSSNPIPPNTAFVTDSHLNLSSWNACGVNSFEKLLPLKAYGIVSFHHSSTIFLFFPGGVSGAREDLMSTVSLITPVTRFNVTAESRRTVARSHVHQYLPRR</sequence>
<organism evidence="1 2">
    <name type="scientific">Portunus trituberculatus</name>
    <name type="common">Swimming crab</name>
    <name type="synonym">Neptunus trituberculatus</name>
    <dbReference type="NCBI Taxonomy" id="210409"/>
    <lineage>
        <taxon>Eukaryota</taxon>
        <taxon>Metazoa</taxon>
        <taxon>Ecdysozoa</taxon>
        <taxon>Arthropoda</taxon>
        <taxon>Crustacea</taxon>
        <taxon>Multicrustacea</taxon>
        <taxon>Malacostraca</taxon>
        <taxon>Eumalacostraca</taxon>
        <taxon>Eucarida</taxon>
        <taxon>Decapoda</taxon>
        <taxon>Pleocyemata</taxon>
        <taxon>Brachyura</taxon>
        <taxon>Eubrachyura</taxon>
        <taxon>Portunoidea</taxon>
        <taxon>Portunidae</taxon>
        <taxon>Portuninae</taxon>
        <taxon>Portunus</taxon>
    </lineage>
</organism>
<dbReference type="AlphaFoldDB" id="A0A5B7EKL7"/>
<comment type="caution">
    <text evidence="1">The sequence shown here is derived from an EMBL/GenBank/DDBJ whole genome shotgun (WGS) entry which is preliminary data.</text>
</comment>
<reference evidence="1 2" key="1">
    <citation type="submission" date="2019-05" db="EMBL/GenBank/DDBJ databases">
        <title>Another draft genome of Portunus trituberculatus and its Hox gene families provides insights of decapod evolution.</title>
        <authorList>
            <person name="Jeong J.-H."/>
            <person name="Song I."/>
            <person name="Kim S."/>
            <person name="Choi T."/>
            <person name="Kim D."/>
            <person name="Ryu S."/>
            <person name="Kim W."/>
        </authorList>
    </citation>
    <scope>NUCLEOTIDE SEQUENCE [LARGE SCALE GENOMIC DNA]</scope>
    <source>
        <tissue evidence="1">Muscle</tissue>
    </source>
</reference>